<sequence>MGVGEEGGWELGVGSWGRRELGVGEEGGWELGVGGWGRRELGVGSWDAVICVNVTRDSGRRTKIHSSPVDSDDEVNVQSYRQKRFKFPANLSTVALAETSSITATFGCLGCRSYLN</sequence>
<accession>A0ACD5GRR7</accession>
<gene>
    <name evidence="1" type="ORF">BH720_029045</name>
</gene>
<protein>
    <submittedName>
        <fullName evidence="1">Uncharacterized protein</fullName>
    </submittedName>
</protein>
<name>A0ACD5GRR7_9CYAN</name>
<reference evidence="1 2" key="1">
    <citation type="journal article" date="2016" name="Genome Announc.">
        <title>Draft Genome Sequence of the Thermotolerant Cyanobacterium Desertifilum sp. IPPAS B-1220.</title>
        <authorList>
            <person name="Mironov K.S."/>
            <person name="Sinetova M.A."/>
            <person name="Bolatkhan K."/>
            <person name="Zayadan B.K."/>
            <person name="Ustinova V.V."/>
            <person name="Kupriyanova E.V."/>
            <person name="Skrypnik A.N."/>
            <person name="Gogoleva N.E."/>
            <person name="Gogolev Y.V."/>
            <person name="Los D.A."/>
        </authorList>
    </citation>
    <scope>NUCLEOTIDE SEQUENCE [LARGE SCALE GENOMIC DNA]</scope>
    <source>
        <strain evidence="1 2">IPPAS B-1220</strain>
    </source>
</reference>
<evidence type="ECO:0000313" key="1">
    <source>
        <dbReference type="EMBL" id="XPM63344.1"/>
    </source>
</evidence>
<proteinExistence type="predicted"/>
<organism evidence="1 2">
    <name type="scientific">Desertifilum tharense IPPAS B-1220</name>
    <dbReference type="NCBI Taxonomy" id="1781255"/>
    <lineage>
        <taxon>Bacteria</taxon>
        <taxon>Bacillati</taxon>
        <taxon>Cyanobacteriota</taxon>
        <taxon>Cyanophyceae</taxon>
        <taxon>Desertifilales</taxon>
        <taxon>Desertifilaceae</taxon>
        <taxon>Desertifilum</taxon>
    </lineage>
</organism>
<keyword evidence="2" id="KW-1185">Reference proteome</keyword>
<evidence type="ECO:0000313" key="2">
    <source>
        <dbReference type="Proteomes" id="UP000095472"/>
    </source>
</evidence>
<dbReference type="Proteomes" id="UP000095472">
    <property type="component" value="Chromosome"/>
</dbReference>
<dbReference type="EMBL" id="CP182909">
    <property type="protein sequence ID" value="XPM63344.1"/>
    <property type="molecule type" value="Genomic_DNA"/>
</dbReference>